<feature type="chain" id="PRO_5029591032" evidence="1">
    <location>
        <begin position="20"/>
        <end position="71"/>
    </location>
</feature>
<dbReference type="InterPro" id="IPR016186">
    <property type="entry name" value="C-type_lectin-like/link_sf"/>
</dbReference>
<accession>A0A7J7K0T5</accession>
<evidence type="ECO:0000313" key="3">
    <source>
        <dbReference type="Proteomes" id="UP000593567"/>
    </source>
</evidence>
<dbReference type="EMBL" id="VXIV02001524">
    <property type="protein sequence ID" value="KAF6032232.1"/>
    <property type="molecule type" value="Genomic_DNA"/>
</dbReference>
<protein>
    <submittedName>
        <fullName evidence="2">Uncharacterized protein</fullName>
    </submittedName>
</protein>
<evidence type="ECO:0000313" key="2">
    <source>
        <dbReference type="EMBL" id="KAF6032232.1"/>
    </source>
</evidence>
<sequence length="71" mass="7998">MGGFQSLLYLFIIYSVVSGRCPDSSRGQTKKYGGTCLEFIKDEVRQPEAVSYCTRQGGHLVTVENRRNRHG</sequence>
<dbReference type="CDD" id="cd00037">
    <property type="entry name" value="CLECT"/>
    <property type="match status" value="1"/>
</dbReference>
<reference evidence="2" key="1">
    <citation type="submission" date="2020-06" db="EMBL/GenBank/DDBJ databases">
        <title>Draft genome of Bugula neritina, a colonial animal packing powerful symbionts and potential medicines.</title>
        <authorList>
            <person name="Rayko M."/>
        </authorList>
    </citation>
    <scope>NUCLEOTIDE SEQUENCE [LARGE SCALE GENOMIC DNA]</scope>
    <source>
        <strain evidence="2">Kwan_BN1</strain>
    </source>
</reference>
<proteinExistence type="predicted"/>
<evidence type="ECO:0000256" key="1">
    <source>
        <dbReference type="SAM" id="SignalP"/>
    </source>
</evidence>
<dbReference type="Gene3D" id="3.10.100.10">
    <property type="entry name" value="Mannose-Binding Protein A, subunit A"/>
    <property type="match status" value="1"/>
</dbReference>
<name>A0A7J7K0T5_BUGNE</name>
<keyword evidence="3" id="KW-1185">Reference proteome</keyword>
<organism evidence="2 3">
    <name type="scientific">Bugula neritina</name>
    <name type="common">Brown bryozoan</name>
    <name type="synonym">Sertularia neritina</name>
    <dbReference type="NCBI Taxonomy" id="10212"/>
    <lineage>
        <taxon>Eukaryota</taxon>
        <taxon>Metazoa</taxon>
        <taxon>Spiralia</taxon>
        <taxon>Lophotrochozoa</taxon>
        <taxon>Bryozoa</taxon>
        <taxon>Gymnolaemata</taxon>
        <taxon>Cheilostomatida</taxon>
        <taxon>Flustrina</taxon>
        <taxon>Buguloidea</taxon>
        <taxon>Bugulidae</taxon>
        <taxon>Bugula</taxon>
    </lineage>
</organism>
<dbReference type="SUPFAM" id="SSF56436">
    <property type="entry name" value="C-type lectin-like"/>
    <property type="match status" value="1"/>
</dbReference>
<keyword evidence="1" id="KW-0732">Signal</keyword>
<gene>
    <name evidence="2" type="ORF">EB796_009451</name>
</gene>
<comment type="caution">
    <text evidence="2">The sequence shown here is derived from an EMBL/GenBank/DDBJ whole genome shotgun (WGS) entry which is preliminary data.</text>
</comment>
<feature type="signal peptide" evidence="1">
    <location>
        <begin position="1"/>
        <end position="19"/>
    </location>
</feature>
<dbReference type="Proteomes" id="UP000593567">
    <property type="component" value="Unassembled WGS sequence"/>
</dbReference>
<dbReference type="InterPro" id="IPR016187">
    <property type="entry name" value="CTDL_fold"/>
</dbReference>
<dbReference type="AlphaFoldDB" id="A0A7J7K0T5"/>